<feature type="compositionally biased region" description="Basic and acidic residues" evidence="1">
    <location>
        <begin position="1"/>
        <end position="29"/>
    </location>
</feature>
<evidence type="ECO:0000313" key="2">
    <source>
        <dbReference type="EnsemblPlants" id="MELO3C020272.2.1"/>
    </source>
</evidence>
<organism evidence="2">
    <name type="scientific">Cucumis melo</name>
    <name type="common">Muskmelon</name>
    <dbReference type="NCBI Taxonomy" id="3656"/>
    <lineage>
        <taxon>Eukaryota</taxon>
        <taxon>Viridiplantae</taxon>
        <taxon>Streptophyta</taxon>
        <taxon>Embryophyta</taxon>
        <taxon>Tracheophyta</taxon>
        <taxon>Spermatophyta</taxon>
        <taxon>Magnoliopsida</taxon>
        <taxon>eudicotyledons</taxon>
        <taxon>Gunneridae</taxon>
        <taxon>Pentapetalae</taxon>
        <taxon>rosids</taxon>
        <taxon>fabids</taxon>
        <taxon>Cucurbitales</taxon>
        <taxon>Cucurbitaceae</taxon>
        <taxon>Benincaseae</taxon>
        <taxon>Cucumis</taxon>
    </lineage>
</organism>
<proteinExistence type="predicted"/>
<feature type="region of interest" description="Disordered" evidence="1">
    <location>
        <begin position="1"/>
        <end position="52"/>
    </location>
</feature>
<dbReference type="EnsemblPlants" id="MELO3C020272.2.1">
    <property type="protein sequence ID" value="MELO3C020272.2.1"/>
    <property type="gene ID" value="MELO3C020272.2"/>
</dbReference>
<dbReference type="Gramene" id="MELO3C020272.2.1">
    <property type="protein sequence ID" value="MELO3C020272.2.1"/>
    <property type="gene ID" value="MELO3C020272.2"/>
</dbReference>
<evidence type="ECO:0000256" key="1">
    <source>
        <dbReference type="SAM" id="MobiDB-lite"/>
    </source>
</evidence>
<reference evidence="2" key="1">
    <citation type="submission" date="2023-03" db="UniProtKB">
        <authorList>
            <consortium name="EnsemblPlants"/>
        </authorList>
    </citation>
    <scope>IDENTIFICATION</scope>
</reference>
<sequence>MTCDEGRQRAIQKLDTDKTPGTRTLDGKRKASRRSFATTVHEWSSRRKLTGR</sequence>
<accession>A0A9I9DMC1</accession>
<dbReference type="AlphaFoldDB" id="A0A9I9DMC1"/>
<name>A0A9I9DMC1_CUCME</name>
<protein>
    <submittedName>
        <fullName evidence="2">Uncharacterized protein</fullName>
    </submittedName>
</protein>